<dbReference type="EMBL" id="KB304479">
    <property type="protein sequence ID" value="ELU02003.1"/>
    <property type="molecule type" value="Genomic_DNA"/>
</dbReference>
<feature type="region of interest" description="Disordered" evidence="1">
    <location>
        <begin position="67"/>
        <end position="92"/>
    </location>
</feature>
<name>R7UE02_CAPTE</name>
<dbReference type="HOGENOM" id="CLU_2308688_0_0_1"/>
<protein>
    <submittedName>
        <fullName evidence="2 3">Uncharacterized protein</fullName>
    </submittedName>
</protein>
<evidence type="ECO:0000313" key="3">
    <source>
        <dbReference type="EnsemblMetazoa" id="CapteP192876"/>
    </source>
</evidence>
<keyword evidence="4" id="KW-1185">Reference proteome</keyword>
<sequence length="100" mass="11327">MQNPASYTTAMWALSSENLTPVPLAPPPSDGFCVLTSTHMSHSLCSSLMPCKRFDETYTRKLLCLTSPDDEDSDDLRLTPHSEDDEGSFEYDDDFYVFYE</sequence>
<dbReference type="AlphaFoldDB" id="R7UE02"/>
<evidence type="ECO:0000313" key="2">
    <source>
        <dbReference type="EMBL" id="ELU02003.1"/>
    </source>
</evidence>
<evidence type="ECO:0000256" key="1">
    <source>
        <dbReference type="SAM" id="MobiDB-lite"/>
    </source>
</evidence>
<feature type="compositionally biased region" description="Acidic residues" evidence="1">
    <location>
        <begin position="83"/>
        <end position="92"/>
    </location>
</feature>
<gene>
    <name evidence="2" type="ORF">CAPTEDRAFT_192876</name>
</gene>
<reference evidence="3" key="3">
    <citation type="submission" date="2015-06" db="UniProtKB">
        <authorList>
            <consortium name="EnsemblMetazoa"/>
        </authorList>
    </citation>
    <scope>IDENTIFICATION</scope>
</reference>
<reference evidence="2 4" key="2">
    <citation type="journal article" date="2013" name="Nature">
        <title>Insights into bilaterian evolution from three spiralian genomes.</title>
        <authorList>
            <person name="Simakov O."/>
            <person name="Marletaz F."/>
            <person name="Cho S.J."/>
            <person name="Edsinger-Gonzales E."/>
            <person name="Havlak P."/>
            <person name="Hellsten U."/>
            <person name="Kuo D.H."/>
            <person name="Larsson T."/>
            <person name="Lv J."/>
            <person name="Arendt D."/>
            <person name="Savage R."/>
            <person name="Osoegawa K."/>
            <person name="de Jong P."/>
            <person name="Grimwood J."/>
            <person name="Chapman J.A."/>
            <person name="Shapiro H."/>
            <person name="Aerts A."/>
            <person name="Otillar R.P."/>
            <person name="Terry A.Y."/>
            <person name="Boore J.L."/>
            <person name="Grigoriev I.V."/>
            <person name="Lindberg D.R."/>
            <person name="Seaver E.C."/>
            <person name="Weisblat D.A."/>
            <person name="Putnam N.H."/>
            <person name="Rokhsar D.S."/>
        </authorList>
    </citation>
    <scope>NUCLEOTIDE SEQUENCE</scope>
    <source>
        <strain evidence="2 4">I ESC-2004</strain>
    </source>
</reference>
<dbReference type="Proteomes" id="UP000014760">
    <property type="component" value="Unassembled WGS sequence"/>
</dbReference>
<dbReference type="EnsemblMetazoa" id="CapteT192876">
    <property type="protein sequence ID" value="CapteP192876"/>
    <property type="gene ID" value="CapteG192876"/>
</dbReference>
<dbReference type="EMBL" id="AMQN01009056">
    <property type="status" value="NOT_ANNOTATED_CDS"/>
    <property type="molecule type" value="Genomic_DNA"/>
</dbReference>
<organism evidence="2">
    <name type="scientific">Capitella teleta</name>
    <name type="common">Polychaete worm</name>
    <dbReference type="NCBI Taxonomy" id="283909"/>
    <lineage>
        <taxon>Eukaryota</taxon>
        <taxon>Metazoa</taxon>
        <taxon>Spiralia</taxon>
        <taxon>Lophotrochozoa</taxon>
        <taxon>Annelida</taxon>
        <taxon>Polychaeta</taxon>
        <taxon>Sedentaria</taxon>
        <taxon>Scolecida</taxon>
        <taxon>Capitellidae</taxon>
        <taxon>Capitella</taxon>
    </lineage>
</organism>
<evidence type="ECO:0000313" key="4">
    <source>
        <dbReference type="Proteomes" id="UP000014760"/>
    </source>
</evidence>
<proteinExistence type="predicted"/>
<accession>R7UE02</accession>
<reference evidence="4" key="1">
    <citation type="submission" date="2012-12" db="EMBL/GenBank/DDBJ databases">
        <authorList>
            <person name="Hellsten U."/>
            <person name="Grimwood J."/>
            <person name="Chapman J.A."/>
            <person name="Shapiro H."/>
            <person name="Aerts A."/>
            <person name="Otillar R.P."/>
            <person name="Terry A.Y."/>
            <person name="Boore J.L."/>
            <person name="Simakov O."/>
            <person name="Marletaz F."/>
            <person name="Cho S.-J."/>
            <person name="Edsinger-Gonzales E."/>
            <person name="Havlak P."/>
            <person name="Kuo D.-H."/>
            <person name="Larsson T."/>
            <person name="Lv J."/>
            <person name="Arendt D."/>
            <person name="Savage R."/>
            <person name="Osoegawa K."/>
            <person name="de Jong P."/>
            <person name="Lindberg D.R."/>
            <person name="Seaver E.C."/>
            <person name="Weisblat D.A."/>
            <person name="Putnam N.H."/>
            <person name="Grigoriev I.V."/>
            <person name="Rokhsar D.S."/>
        </authorList>
    </citation>
    <scope>NUCLEOTIDE SEQUENCE</scope>
    <source>
        <strain evidence="4">I ESC-2004</strain>
    </source>
</reference>